<dbReference type="InterPro" id="IPR007197">
    <property type="entry name" value="rSAM"/>
</dbReference>
<dbReference type="SFLD" id="SFLDS00029">
    <property type="entry name" value="Radical_SAM"/>
    <property type="match status" value="1"/>
</dbReference>
<dbReference type="SUPFAM" id="SSF102114">
    <property type="entry name" value="Radical SAM enzymes"/>
    <property type="match status" value="1"/>
</dbReference>
<organism evidence="9 10">
    <name type="scientific">Vibrio mimicus</name>
    <dbReference type="NCBI Taxonomy" id="674"/>
    <lineage>
        <taxon>Bacteria</taxon>
        <taxon>Pseudomonadati</taxon>
        <taxon>Pseudomonadota</taxon>
        <taxon>Gammaproteobacteria</taxon>
        <taxon>Vibrionales</taxon>
        <taxon>Vibrionaceae</taxon>
        <taxon>Vibrio</taxon>
    </lineage>
</organism>
<keyword evidence="6" id="KW-0411">Iron-sulfur</keyword>
<dbReference type="Proteomes" id="UP000053748">
    <property type="component" value="Unassembled WGS sequence"/>
</dbReference>
<evidence type="ECO:0000256" key="1">
    <source>
        <dbReference type="ARBA" id="ARBA00001966"/>
    </source>
</evidence>
<dbReference type="CDD" id="cd21120">
    <property type="entry name" value="SPASM_anSME"/>
    <property type="match status" value="1"/>
</dbReference>
<dbReference type="Pfam" id="PF13186">
    <property type="entry name" value="SPASM"/>
    <property type="match status" value="1"/>
</dbReference>
<dbReference type="Gene3D" id="3.20.20.70">
    <property type="entry name" value="Aldolase class I"/>
    <property type="match status" value="1"/>
</dbReference>
<evidence type="ECO:0000313" key="9">
    <source>
        <dbReference type="EMBL" id="PNM56014.1"/>
    </source>
</evidence>
<dbReference type="EMBL" id="LOSJ02000002">
    <property type="protein sequence ID" value="PNM56014.1"/>
    <property type="molecule type" value="Genomic_DNA"/>
</dbReference>
<evidence type="ECO:0000256" key="6">
    <source>
        <dbReference type="ARBA" id="ARBA00023014"/>
    </source>
</evidence>
<comment type="cofactor">
    <cofactor evidence="1">
        <name>[4Fe-4S] cluster</name>
        <dbReference type="ChEBI" id="CHEBI:49883"/>
    </cofactor>
</comment>
<dbReference type="GO" id="GO:0046872">
    <property type="term" value="F:metal ion binding"/>
    <property type="evidence" value="ECO:0007669"/>
    <property type="project" value="UniProtKB-KW"/>
</dbReference>
<dbReference type="InterPro" id="IPR047207">
    <property type="entry name" value="SPASM_anSME"/>
</dbReference>
<dbReference type="SFLD" id="SFLDF00285">
    <property type="entry name" value="anaerobic_Ser-type_sulfatase-m"/>
    <property type="match status" value="1"/>
</dbReference>
<evidence type="ECO:0000256" key="4">
    <source>
        <dbReference type="ARBA" id="ARBA00022723"/>
    </source>
</evidence>
<protein>
    <submittedName>
        <fullName evidence="9">Anaerobic sulfatase maturase</fullName>
    </submittedName>
</protein>
<sequence length="413" mass="47609">MDQGKENHANCVINVMAKPCGAKCNIQCEYCFYLEKQHLYKEINQQVMPESTLKAFIAQNIEANNSDEVSFIWQGGEPTLAGLDFYRRVVEIQHEYNGKKNITNFLQTNGIALNDSWCRFLKKNNFIVGISIDGPKHLHDLYRKTKKNNGTFDKVMSGIYLLKKYKINFNTLTVINDVNVEFPLEIYSFLKEIGSSYLQFIPLVERKSEVPTKEGLYFVDPDHTQAKVTKWSVSPHQYGQFLTRIFDEWVMNDVGKVYVQMFEVTLAAWMGLGNTLCIFSDSCQGYVAMEANGDVYSCDHFVYPHYLLGNIHQNSLQKICTSNKAVLFGQKKSLLNRQCLNCKFLPVCGGGCPKHRFAVSNKKFPKHNYFCESYFHFFEHVTWAMNVMVDMTENNIPIENIMSLVHQEKLTLI</sequence>
<comment type="caution">
    <text evidence="9">The sequence shown here is derived from an EMBL/GenBank/DDBJ whole genome shotgun (WGS) entry which is preliminary data.</text>
</comment>
<keyword evidence="3" id="KW-0949">S-adenosyl-L-methionine</keyword>
<feature type="domain" description="Radical SAM core" evidence="8">
    <location>
        <begin position="5"/>
        <end position="234"/>
    </location>
</feature>
<dbReference type="SFLD" id="SFLDG01072">
    <property type="entry name" value="dehydrogenase_like"/>
    <property type="match status" value="1"/>
</dbReference>
<comment type="similarity">
    <text evidence="7">Belongs to the radical SAM superfamily. Anaerobic sulfatase-maturating enzyme family.</text>
</comment>
<dbReference type="NCBIfam" id="TIGR03942">
    <property type="entry name" value="sulfatase_rSAM"/>
    <property type="match status" value="1"/>
</dbReference>
<dbReference type="SFLD" id="SFLDG01067">
    <property type="entry name" value="SPASM/twitch_domain_containing"/>
    <property type="match status" value="1"/>
</dbReference>
<keyword evidence="2" id="KW-0004">4Fe-4S</keyword>
<evidence type="ECO:0000256" key="5">
    <source>
        <dbReference type="ARBA" id="ARBA00023004"/>
    </source>
</evidence>
<accession>A0A2J9UWW1</accession>
<dbReference type="SFLD" id="SFLDG01384">
    <property type="entry name" value="thioether_bond_formation_requi"/>
    <property type="match status" value="1"/>
</dbReference>
<dbReference type="SFLD" id="SFLDG01386">
    <property type="entry name" value="main_SPASM_domain-containing"/>
    <property type="match status" value="1"/>
</dbReference>
<dbReference type="GO" id="GO:0016491">
    <property type="term" value="F:oxidoreductase activity"/>
    <property type="evidence" value="ECO:0007669"/>
    <property type="project" value="InterPro"/>
</dbReference>
<evidence type="ECO:0000256" key="2">
    <source>
        <dbReference type="ARBA" id="ARBA00022485"/>
    </source>
</evidence>
<dbReference type="GO" id="GO:0051539">
    <property type="term" value="F:4 iron, 4 sulfur cluster binding"/>
    <property type="evidence" value="ECO:0007669"/>
    <property type="project" value="UniProtKB-KW"/>
</dbReference>
<dbReference type="InterPro" id="IPR023867">
    <property type="entry name" value="Sulphatase_maturase_rSAM"/>
</dbReference>
<dbReference type="InterPro" id="IPR013785">
    <property type="entry name" value="Aldolase_TIM"/>
</dbReference>
<dbReference type="PANTHER" id="PTHR43273:SF3">
    <property type="entry name" value="ANAEROBIC SULFATASE-MATURATING ENZYME HOMOLOG ASLB-RELATED"/>
    <property type="match status" value="1"/>
</dbReference>
<keyword evidence="10" id="KW-1185">Reference proteome</keyword>
<dbReference type="AlphaFoldDB" id="A0A2J9UWW1"/>
<dbReference type="PROSITE" id="PS51918">
    <property type="entry name" value="RADICAL_SAM"/>
    <property type="match status" value="1"/>
</dbReference>
<dbReference type="InterPro" id="IPR058240">
    <property type="entry name" value="rSAM_sf"/>
</dbReference>
<name>A0A2J9UWW1_VIBMI</name>
<evidence type="ECO:0000259" key="8">
    <source>
        <dbReference type="PROSITE" id="PS51918"/>
    </source>
</evidence>
<gene>
    <name evidence="9" type="ORF">AL544_007975</name>
</gene>
<evidence type="ECO:0000256" key="3">
    <source>
        <dbReference type="ARBA" id="ARBA00022691"/>
    </source>
</evidence>
<dbReference type="NCBIfam" id="TIGR04085">
    <property type="entry name" value="rSAM_more_4Fe4S"/>
    <property type="match status" value="1"/>
</dbReference>
<proteinExistence type="inferred from homology"/>
<dbReference type="RefSeq" id="WP_000371960.1">
    <property type="nucleotide sequence ID" value="NZ_CAWMSS010000001.1"/>
</dbReference>
<evidence type="ECO:0000256" key="7">
    <source>
        <dbReference type="ARBA" id="ARBA00023601"/>
    </source>
</evidence>
<keyword evidence="5" id="KW-0408">Iron</keyword>
<dbReference type="PANTHER" id="PTHR43273">
    <property type="entry name" value="ANAEROBIC SULFATASE-MATURATING ENZYME HOMOLOG ASLB-RELATED"/>
    <property type="match status" value="1"/>
</dbReference>
<dbReference type="InterPro" id="IPR023885">
    <property type="entry name" value="4Fe4S-binding_SPASM_dom"/>
</dbReference>
<dbReference type="CDD" id="cd01335">
    <property type="entry name" value="Radical_SAM"/>
    <property type="match status" value="1"/>
</dbReference>
<dbReference type="Pfam" id="PF04055">
    <property type="entry name" value="Radical_SAM"/>
    <property type="match status" value="1"/>
</dbReference>
<evidence type="ECO:0000313" key="10">
    <source>
        <dbReference type="Proteomes" id="UP000053748"/>
    </source>
</evidence>
<dbReference type="OrthoDB" id="9782387at2"/>
<keyword evidence="4" id="KW-0479">Metal-binding</keyword>
<dbReference type="InterPro" id="IPR034491">
    <property type="entry name" value="Anaerob_Ser_sulfatase-maturase"/>
</dbReference>
<reference evidence="9" key="1">
    <citation type="submission" date="2017-12" db="EMBL/GenBank/DDBJ databases">
        <title>FDA dAtabase for Regulatory Grade micrObial Sequences (FDA-ARGOS): Supporting development and validation of Infectious Disease Dx tests.</title>
        <authorList>
            <person name="Hoffmann M."/>
            <person name="Allard M."/>
            <person name="Evans P."/>
            <person name="Brown E."/>
            <person name="Tallon L.J."/>
            <person name="Sadzewicz L."/>
            <person name="Sengamalay N."/>
            <person name="Ott S."/>
            <person name="Godinez A."/>
            <person name="Nagaraj S."/>
            <person name="Vavikolanu K."/>
            <person name="Aluvathingal J."/>
            <person name="Nadendla S."/>
            <person name="Hobson J."/>
            <person name="Sichtig H."/>
        </authorList>
    </citation>
    <scope>NUCLEOTIDE SEQUENCE [LARGE SCALE GENOMIC DNA]</scope>
    <source>
        <strain evidence="9">FDAARGOS_113</strain>
    </source>
</reference>